<dbReference type="PANTHER" id="PTHR30531">
    <property type="entry name" value="FLAGELLAR BIOSYNTHETIC PROTEIN FLHB"/>
    <property type="match status" value="1"/>
</dbReference>
<dbReference type="GO" id="GO:0005886">
    <property type="term" value="C:plasma membrane"/>
    <property type="evidence" value="ECO:0007669"/>
    <property type="project" value="TreeGrafter"/>
</dbReference>
<comment type="function">
    <text evidence="4">Required for formation of the rod structure in the basal body of the flagellar apparatus. Together with FliI and FliH, may constitute the export apparatus of flagellin.</text>
</comment>
<dbReference type="RefSeq" id="WP_086433886.1">
    <property type="nucleotide sequence ID" value="NZ_FXWH01000001.1"/>
</dbReference>
<dbReference type="Gene3D" id="3.40.1690.10">
    <property type="entry name" value="secretion proteins EscU"/>
    <property type="match status" value="1"/>
</dbReference>
<accession>A0A1Y6EMX3</accession>
<name>A0A1Y6EMX3_9GAMM</name>
<keyword evidence="3" id="KW-0653">Protein transport</keyword>
<dbReference type="EMBL" id="FXWH01000001">
    <property type="protein sequence ID" value="SMQ62561.1"/>
    <property type="molecule type" value="Genomic_DNA"/>
</dbReference>
<dbReference type="OrthoDB" id="5244399at2"/>
<evidence type="ECO:0000256" key="3">
    <source>
        <dbReference type="ARBA" id="ARBA00023225"/>
    </source>
</evidence>
<protein>
    <recommendedName>
        <fullName evidence="2">Flagellar biosynthetic protein FlhB</fullName>
    </recommendedName>
</protein>
<keyword evidence="5" id="KW-0282">Flagellum</keyword>
<gene>
    <name evidence="5" type="ORF">SAMN06297229_0725</name>
</gene>
<evidence type="ECO:0000313" key="6">
    <source>
        <dbReference type="Proteomes" id="UP000194450"/>
    </source>
</evidence>
<dbReference type="InterPro" id="IPR029025">
    <property type="entry name" value="T3SS_substrate_exporter_C"/>
</dbReference>
<dbReference type="SUPFAM" id="SSF160544">
    <property type="entry name" value="EscU C-terminal domain-like"/>
    <property type="match status" value="1"/>
</dbReference>
<dbReference type="AlphaFoldDB" id="A0A1Y6EMX3"/>
<evidence type="ECO:0000256" key="4">
    <source>
        <dbReference type="ARBA" id="ARBA00025078"/>
    </source>
</evidence>
<organism evidence="5 6">
    <name type="scientific">Pseudidiomarina planktonica</name>
    <dbReference type="NCBI Taxonomy" id="1323738"/>
    <lineage>
        <taxon>Bacteria</taxon>
        <taxon>Pseudomonadati</taxon>
        <taxon>Pseudomonadota</taxon>
        <taxon>Gammaproteobacteria</taxon>
        <taxon>Alteromonadales</taxon>
        <taxon>Idiomarinaceae</taxon>
        <taxon>Pseudidiomarina</taxon>
    </lineage>
</organism>
<proteinExistence type="inferred from homology"/>
<dbReference type="Proteomes" id="UP000194450">
    <property type="component" value="Unassembled WGS sequence"/>
</dbReference>
<comment type="similarity">
    <text evidence="1">Belongs to the type III secretion exporter family.</text>
</comment>
<dbReference type="InterPro" id="IPR006135">
    <property type="entry name" value="T3SS_substrate_exporter"/>
</dbReference>
<evidence type="ECO:0000313" key="5">
    <source>
        <dbReference type="EMBL" id="SMQ62561.1"/>
    </source>
</evidence>
<evidence type="ECO:0000256" key="2">
    <source>
        <dbReference type="ARBA" id="ARBA00021622"/>
    </source>
</evidence>
<dbReference type="Pfam" id="PF01312">
    <property type="entry name" value="Bac_export_2"/>
    <property type="match status" value="1"/>
</dbReference>
<keyword evidence="5" id="KW-0966">Cell projection</keyword>
<keyword evidence="6" id="KW-1185">Reference proteome</keyword>
<sequence length="99" mass="10717">MSKSKQAIGLGYNGSNAPSVVAKGFDGLAEQIIDLAKANGVLVHEDPELANSLAQLDVGEEIPRDLYVIIAELIAFAYLLDGRFPEHWTMPEGRFFGQA</sequence>
<dbReference type="PANTHER" id="PTHR30531:SF12">
    <property type="entry name" value="FLAGELLAR BIOSYNTHETIC PROTEIN FLHB"/>
    <property type="match status" value="1"/>
</dbReference>
<dbReference type="GO" id="GO:0009306">
    <property type="term" value="P:protein secretion"/>
    <property type="evidence" value="ECO:0007669"/>
    <property type="project" value="InterPro"/>
</dbReference>
<keyword evidence="3" id="KW-0813">Transport</keyword>
<keyword evidence="3" id="KW-1006">Bacterial flagellum protein export</keyword>
<reference evidence="6" key="1">
    <citation type="submission" date="2017-04" db="EMBL/GenBank/DDBJ databases">
        <authorList>
            <person name="Varghese N."/>
            <person name="Submissions S."/>
        </authorList>
    </citation>
    <scope>NUCLEOTIDE SEQUENCE [LARGE SCALE GENOMIC DNA]</scope>
</reference>
<evidence type="ECO:0000256" key="1">
    <source>
        <dbReference type="ARBA" id="ARBA00010690"/>
    </source>
</evidence>
<keyword evidence="5" id="KW-0969">Cilium</keyword>